<dbReference type="Proteomes" id="UP000199060">
    <property type="component" value="Unassembled WGS sequence"/>
</dbReference>
<reference evidence="2" key="1">
    <citation type="submission" date="2016-10" db="EMBL/GenBank/DDBJ databases">
        <authorList>
            <person name="Varghese N."/>
            <person name="Submissions S."/>
        </authorList>
    </citation>
    <scope>NUCLEOTIDE SEQUENCE [LARGE SCALE GENOMIC DNA]</scope>
    <source>
        <strain evidence="2">DSM 23095</strain>
    </source>
</reference>
<dbReference type="RefSeq" id="WP_087940840.1">
    <property type="nucleotide sequence ID" value="NZ_FNAC01000041.1"/>
</dbReference>
<name>A0A1G6W6U8_9BACT</name>
<dbReference type="STRING" id="686796.SAMN04488104_10416"/>
<evidence type="ECO:0000313" key="2">
    <source>
        <dbReference type="Proteomes" id="UP000199060"/>
    </source>
</evidence>
<organism evidence="1 2">
    <name type="scientific">Algoriphagus faecimaris</name>
    <dbReference type="NCBI Taxonomy" id="686796"/>
    <lineage>
        <taxon>Bacteria</taxon>
        <taxon>Pseudomonadati</taxon>
        <taxon>Bacteroidota</taxon>
        <taxon>Cytophagia</taxon>
        <taxon>Cytophagales</taxon>
        <taxon>Cyclobacteriaceae</taxon>
        <taxon>Algoriphagus</taxon>
    </lineage>
</organism>
<sequence>MCLVAFSWKEQSEYPLIISANRDEFFERPTAKLHQWDTGFFGGKDLKSGGTWMGFHPNGRWSLLTNYRDFRKMGHGEISRGKLVQDFLEDSISPEEYLKAIEKEKDRYEGFNLLVSDGRDLFYLSNFGKGIKEIQPGLYGLSNGLLNESWPKTELAKNQLESTLDNEFSHETLLAILKSKETYPLEKLPDTGAPKELEIALSAQLIRANGNYGTRSASAILWNKSGDISITERSFDWNEQDFKDTLEQFKLDKNER</sequence>
<dbReference type="EMBL" id="FNAC01000041">
    <property type="protein sequence ID" value="SDD60776.1"/>
    <property type="molecule type" value="Genomic_DNA"/>
</dbReference>
<proteinExistence type="predicted"/>
<dbReference type="PANTHER" id="PTHR17985">
    <property type="entry name" value="SER/THR-RICH PROTEIN T10 IN DGCR REGION"/>
    <property type="match status" value="1"/>
</dbReference>
<dbReference type="AlphaFoldDB" id="A0A1G6W6U8"/>
<keyword evidence="2" id="KW-1185">Reference proteome</keyword>
<protein>
    <submittedName>
        <fullName evidence="1">Uncharacterized conserved protein, contains NRDE domain</fullName>
    </submittedName>
</protein>
<dbReference type="PANTHER" id="PTHR17985:SF8">
    <property type="entry name" value="TRANSPORT AND GOLGI ORGANIZATION PROTEIN 2 HOMOLOG"/>
    <property type="match status" value="1"/>
</dbReference>
<gene>
    <name evidence="1" type="ORF">SAMN04488104_10416</name>
</gene>
<dbReference type="OrthoDB" id="4380123at2"/>
<dbReference type="InterPro" id="IPR008551">
    <property type="entry name" value="TANGO2"/>
</dbReference>
<dbReference type="Pfam" id="PF05742">
    <property type="entry name" value="TANGO2"/>
    <property type="match status" value="1"/>
</dbReference>
<accession>A0A1G6W6U8</accession>
<evidence type="ECO:0000313" key="1">
    <source>
        <dbReference type="EMBL" id="SDD60776.1"/>
    </source>
</evidence>